<dbReference type="EMBL" id="RXFT01000016">
    <property type="protein sequence ID" value="RUR70883.1"/>
    <property type="molecule type" value="Genomic_DNA"/>
</dbReference>
<evidence type="ECO:0000256" key="1">
    <source>
        <dbReference type="SAM" id="MobiDB-lite"/>
    </source>
</evidence>
<organism evidence="2 3">
    <name type="scientific">Variovorax guangxiensis</name>
    <dbReference type="NCBI Taxonomy" id="1775474"/>
    <lineage>
        <taxon>Bacteria</taxon>
        <taxon>Pseudomonadati</taxon>
        <taxon>Pseudomonadota</taxon>
        <taxon>Betaproteobacteria</taxon>
        <taxon>Burkholderiales</taxon>
        <taxon>Comamonadaceae</taxon>
        <taxon>Variovorax</taxon>
    </lineage>
</organism>
<comment type="caution">
    <text evidence="2">The sequence shown here is derived from an EMBL/GenBank/DDBJ whole genome shotgun (WGS) entry which is preliminary data.</text>
</comment>
<dbReference type="Proteomes" id="UP000281118">
    <property type="component" value="Unassembled WGS sequence"/>
</dbReference>
<name>A0A433MSP3_9BURK</name>
<gene>
    <name evidence="2" type="ORF">EJP67_27880</name>
</gene>
<reference evidence="2 3" key="1">
    <citation type="submission" date="2018-12" db="EMBL/GenBank/DDBJ databases">
        <title>The genome sequences of Variovorax guangxiensis DSM 27352.</title>
        <authorList>
            <person name="Gao J."/>
            <person name="Sun J."/>
        </authorList>
    </citation>
    <scope>NUCLEOTIDE SEQUENCE [LARGE SCALE GENOMIC DNA]</scope>
    <source>
        <strain evidence="2 3">DSM 27352</strain>
    </source>
</reference>
<dbReference type="AlphaFoldDB" id="A0A433MSP3"/>
<dbReference type="OrthoDB" id="8855283at2"/>
<sequence>MCTPSASRPWIRLRWRLPCAGLRGYIVEGHWRWEPDTPAVRAAFQAAVDAGNRAYGAGTHWVEQEEAEAPAGSQISDGHRRTIAKTCH</sequence>
<feature type="region of interest" description="Disordered" evidence="1">
    <location>
        <begin position="65"/>
        <end position="88"/>
    </location>
</feature>
<evidence type="ECO:0000313" key="2">
    <source>
        <dbReference type="EMBL" id="RUR70883.1"/>
    </source>
</evidence>
<dbReference type="RefSeq" id="WP_126024986.1">
    <property type="nucleotide sequence ID" value="NZ_RXFT01000016.1"/>
</dbReference>
<accession>A0A433MSP3</accession>
<proteinExistence type="predicted"/>
<protein>
    <submittedName>
        <fullName evidence="2">Uncharacterized protein</fullName>
    </submittedName>
</protein>
<evidence type="ECO:0000313" key="3">
    <source>
        <dbReference type="Proteomes" id="UP000281118"/>
    </source>
</evidence>